<comment type="caution">
    <text evidence="1">The sequence shown here is derived from an EMBL/GenBank/DDBJ whole genome shotgun (WGS) entry which is preliminary data.</text>
</comment>
<dbReference type="AlphaFoldDB" id="X1MAD9"/>
<proteinExistence type="predicted"/>
<name>X1MAD9_9ZZZZ</name>
<feature type="non-terminal residue" evidence="1">
    <location>
        <position position="69"/>
    </location>
</feature>
<reference evidence="1" key="1">
    <citation type="journal article" date="2014" name="Front. Microbiol.">
        <title>High frequency of phylogenetically diverse reductive dehalogenase-homologous genes in deep subseafloor sedimentary metagenomes.</title>
        <authorList>
            <person name="Kawai M."/>
            <person name="Futagami T."/>
            <person name="Toyoda A."/>
            <person name="Takaki Y."/>
            <person name="Nishi S."/>
            <person name="Hori S."/>
            <person name="Arai W."/>
            <person name="Tsubouchi T."/>
            <person name="Morono Y."/>
            <person name="Uchiyama I."/>
            <person name="Ito T."/>
            <person name="Fujiyama A."/>
            <person name="Inagaki F."/>
            <person name="Takami H."/>
        </authorList>
    </citation>
    <scope>NUCLEOTIDE SEQUENCE</scope>
    <source>
        <strain evidence="1">Expedition CK06-06</strain>
    </source>
</reference>
<gene>
    <name evidence="1" type="ORF">S06H3_30357</name>
</gene>
<dbReference type="EMBL" id="BARV01017869">
    <property type="protein sequence ID" value="GAI28253.1"/>
    <property type="molecule type" value="Genomic_DNA"/>
</dbReference>
<organism evidence="1">
    <name type="scientific">marine sediment metagenome</name>
    <dbReference type="NCBI Taxonomy" id="412755"/>
    <lineage>
        <taxon>unclassified sequences</taxon>
        <taxon>metagenomes</taxon>
        <taxon>ecological metagenomes</taxon>
    </lineage>
</organism>
<protein>
    <submittedName>
        <fullName evidence="1">Uncharacterized protein</fullName>
    </submittedName>
</protein>
<evidence type="ECO:0000313" key="1">
    <source>
        <dbReference type="EMBL" id="GAI28253.1"/>
    </source>
</evidence>
<sequence length="69" mass="7608">MEHYELKVLADYLHTGTQTKNTWARPTPKDVGGELGRDEAAEVIFAEIFSPEDGGPQALKRVIPVIDGK</sequence>
<accession>X1MAD9</accession>